<dbReference type="PANTHER" id="PTHR19211">
    <property type="entry name" value="ATP-BINDING TRANSPORT PROTEIN-RELATED"/>
    <property type="match status" value="1"/>
</dbReference>
<dbReference type="Pfam" id="PF12848">
    <property type="entry name" value="ABC_tran_Xtn"/>
    <property type="match status" value="1"/>
</dbReference>
<feature type="compositionally biased region" description="Polar residues" evidence="4">
    <location>
        <begin position="119"/>
        <end position="131"/>
    </location>
</feature>
<dbReference type="Gene3D" id="3.40.50.300">
    <property type="entry name" value="P-loop containing nucleotide triphosphate hydrolases"/>
    <property type="match status" value="2"/>
</dbReference>
<dbReference type="SMART" id="SM00382">
    <property type="entry name" value="AAA"/>
    <property type="match status" value="2"/>
</dbReference>
<keyword evidence="2" id="KW-0547">Nucleotide-binding</keyword>
<dbReference type="PANTHER" id="PTHR19211:SF14">
    <property type="entry name" value="ATP-BINDING CASSETTE SUB-FAMILY F MEMBER 1"/>
    <property type="match status" value="1"/>
</dbReference>
<keyword evidence="3" id="KW-0067">ATP-binding</keyword>
<keyword evidence="7" id="KW-1185">Reference proteome</keyword>
<feature type="domain" description="ABC transporter" evidence="5">
    <location>
        <begin position="200"/>
        <end position="470"/>
    </location>
</feature>
<evidence type="ECO:0000256" key="4">
    <source>
        <dbReference type="SAM" id="MobiDB-lite"/>
    </source>
</evidence>
<name>A0ABQ8UMK5_9EUKA</name>
<protein>
    <submittedName>
        <fullName evidence="6">ABC transporter F family member 3</fullName>
    </submittedName>
</protein>
<dbReference type="InterPro" id="IPR050611">
    <property type="entry name" value="ABCF"/>
</dbReference>
<evidence type="ECO:0000313" key="6">
    <source>
        <dbReference type="EMBL" id="KAJ4460043.1"/>
    </source>
</evidence>
<dbReference type="PROSITE" id="PS50893">
    <property type="entry name" value="ABC_TRANSPORTER_2"/>
    <property type="match status" value="2"/>
</dbReference>
<reference evidence="6" key="1">
    <citation type="journal article" date="2022" name="bioRxiv">
        <title>Genomics of Preaxostyla Flagellates Illuminates Evolutionary Transitions and the Path Towards Mitochondrial Loss.</title>
        <authorList>
            <person name="Novak L.V.F."/>
            <person name="Treitli S.C."/>
            <person name="Pyrih J."/>
            <person name="Halakuc P."/>
            <person name="Pipaliya S.V."/>
            <person name="Vacek V."/>
            <person name="Brzon O."/>
            <person name="Soukal P."/>
            <person name="Eme L."/>
            <person name="Dacks J.B."/>
            <person name="Karnkowska A."/>
            <person name="Elias M."/>
            <person name="Hampl V."/>
        </authorList>
    </citation>
    <scope>NUCLEOTIDE SEQUENCE</scope>
    <source>
        <strain evidence="6">RCP-MX</strain>
    </source>
</reference>
<sequence length="754" mass="83888">MESGSTAVALATAAVPQPSQANIEQSVRTLLEDSFGERLRAVDDLFTSYLCGFCASEPLGENGSALFSSIGPSFQAWGLTATEDESRDLCQRIADHLVQFSSSSPSAQEQLERQRAKISASQRKTTDQRLAQVQKALDAGKKTMLQPHKKKKDSKEPDEGDQKFVEPGTNTGRRPYNPDLMSDAVILKAPGADCSAPDEIRVTDFSLSFGGRQLLSNASFHFQRARKYGIIGRNGVGKSTLLRHLAKGAFQLAGNPDILYIEQEVPGNPASALEWVLGADKERANLLDAERRLLCNDEEAGLLGCGGAEPAAAAPKAAEQPTHEMLADVYARMEEISLDQMEARARMILSGFGFSQEEQDMPSNCFSGGWRMRISLARALFREPNFLLLDEPTNHLDIYGALWLESYLRRYQKCLIVVSHDRYFLNGVCTDIVHYNNEKLQFYHGNYDYFVGQREEQIKRDQRAYESQQMQIKHIQQFIDINRAKSEKKAKMAQSRMKTLAKMEIIQKVPDDEHAVTFRFPDLISQIKSPFLEMRDVSFAYTVGKPVLEHVTCQLGLRSKVACVGRNGAGKSTLLKIMSGELEASAGEMMRRSSLNIVRFSQHHVDEMDPSLDPISYLQGMVVSIPEFTGLRGVEKIRKHLGSFGITGTQGAQYLGSLSGGERMRVALAALTLNKNPHLVLLDEPTNHLDVAARDALIAALKSFQGAYLIVTHDQHLITSVCDELWVCEGKSVTLFTGTFEEYKARILRQLHVQ</sequence>
<evidence type="ECO:0000256" key="1">
    <source>
        <dbReference type="ARBA" id="ARBA00022737"/>
    </source>
</evidence>
<dbReference type="InterPro" id="IPR003593">
    <property type="entry name" value="AAA+_ATPase"/>
</dbReference>
<dbReference type="InterPro" id="IPR032781">
    <property type="entry name" value="ABC_tran_Xtn"/>
</dbReference>
<dbReference type="CDD" id="cd03221">
    <property type="entry name" value="ABCF_EF-3"/>
    <property type="match status" value="2"/>
</dbReference>
<evidence type="ECO:0000259" key="5">
    <source>
        <dbReference type="PROSITE" id="PS50893"/>
    </source>
</evidence>
<gene>
    <name evidence="6" type="ORF">PAPYR_3759</name>
</gene>
<dbReference type="InterPro" id="IPR003439">
    <property type="entry name" value="ABC_transporter-like_ATP-bd"/>
</dbReference>
<dbReference type="EMBL" id="JAPMOS010000015">
    <property type="protein sequence ID" value="KAJ4460043.1"/>
    <property type="molecule type" value="Genomic_DNA"/>
</dbReference>
<feature type="region of interest" description="Disordered" evidence="4">
    <location>
        <begin position="101"/>
        <end position="177"/>
    </location>
</feature>
<dbReference type="SUPFAM" id="SSF52540">
    <property type="entry name" value="P-loop containing nucleoside triphosphate hydrolases"/>
    <property type="match status" value="2"/>
</dbReference>
<dbReference type="Proteomes" id="UP001141327">
    <property type="component" value="Unassembled WGS sequence"/>
</dbReference>
<evidence type="ECO:0000256" key="3">
    <source>
        <dbReference type="ARBA" id="ARBA00022840"/>
    </source>
</evidence>
<accession>A0ABQ8UMK5</accession>
<dbReference type="InterPro" id="IPR027417">
    <property type="entry name" value="P-loop_NTPase"/>
</dbReference>
<feature type="domain" description="ABC transporter" evidence="5">
    <location>
        <begin position="532"/>
        <end position="753"/>
    </location>
</feature>
<feature type="compositionally biased region" description="Basic and acidic residues" evidence="4">
    <location>
        <begin position="153"/>
        <end position="164"/>
    </location>
</feature>
<proteinExistence type="predicted"/>
<evidence type="ECO:0000256" key="2">
    <source>
        <dbReference type="ARBA" id="ARBA00022741"/>
    </source>
</evidence>
<evidence type="ECO:0000313" key="7">
    <source>
        <dbReference type="Proteomes" id="UP001141327"/>
    </source>
</evidence>
<dbReference type="Pfam" id="PF00005">
    <property type="entry name" value="ABC_tran"/>
    <property type="match status" value="2"/>
</dbReference>
<keyword evidence="1" id="KW-0677">Repeat</keyword>
<comment type="caution">
    <text evidence="6">The sequence shown here is derived from an EMBL/GenBank/DDBJ whole genome shotgun (WGS) entry which is preliminary data.</text>
</comment>
<organism evidence="6 7">
    <name type="scientific">Paratrimastix pyriformis</name>
    <dbReference type="NCBI Taxonomy" id="342808"/>
    <lineage>
        <taxon>Eukaryota</taxon>
        <taxon>Metamonada</taxon>
        <taxon>Preaxostyla</taxon>
        <taxon>Paratrimastigidae</taxon>
        <taxon>Paratrimastix</taxon>
    </lineage>
</organism>
<dbReference type="InterPro" id="IPR017871">
    <property type="entry name" value="ABC_transporter-like_CS"/>
</dbReference>
<dbReference type="PROSITE" id="PS00211">
    <property type="entry name" value="ABC_TRANSPORTER_1"/>
    <property type="match status" value="2"/>
</dbReference>